<reference evidence="1" key="2">
    <citation type="journal article" date="2015" name="Data Brief">
        <title>Shoot transcriptome of the giant reed, Arundo donax.</title>
        <authorList>
            <person name="Barrero R.A."/>
            <person name="Guerrero F.D."/>
            <person name="Moolhuijzen P."/>
            <person name="Goolsby J.A."/>
            <person name="Tidwell J."/>
            <person name="Bellgard S.E."/>
            <person name="Bellgard M.I."/>
        </authorList>
    </citation>
    <scope>NUCLEOTIDE SEQUENCE</scope>
    <source>
        <tissue evidence="1">Shoot tissue taken approximately 20 cm above the soil surface</tissue>
    </source>
</reference>
<name>A0A0A9JRS0_ARUDO</name>
<sequence>MSKLAIFYWTRSLLQKLLILVCHGLLPCQKQKGVPLLMSPLLLRVPRVILTRSISSLISLRTKVMCTALVLCFWNY</sequence>
<evidence type="ECO:0000313" key="1">
    <source>
        <dbReference type="EMBL" id="JAD51767.1"/>
    </source>
</evidence>
<protein>
    <submittedName>
        <fullName evidence="1">Uncharacterized protein</fullName>
    </submittedName>
</protein>
<accession>A0A0A9JRS0</accession>
<dbReference type="AlphaFoldDB" id="A0A0A9JRS0"/>
<proteinExistence type="predicted"/>
<dbReference type="EMBL" id="GBRH01246128">
    <property type="protein sequence ID" value="JAD51767.1"/>
    <property type="molecule type" value="Transcribed_RNA"/>
</dbReference>
<reference evidence="1" key="1">
    <citation type="submission" date="2014-09" db="EMBL/GenBank/DDBJ databases">
        <authorList>
            <person name="Magalhaes I.L.F."/>
            <person name="Oliveira U."/>
            <person name="Santos F.R."/>
            <person name="Vidigal T.H.D.A."/>
            <person name="Brescovit A.D."/>
            <person name="Santos A.J."/>
        </authorList>
    </citation>
    <scope>NUCLEOTIDE SEQUENCE</scope>
    <source>
        <tissue evidence="1">Shoot tissue taken approximately 20 cm above the soil surface</tissue>
    </source>
</reference>
<organism evidence="1">
    <name type="scientific">Arundo donax</name>
    <name type="common">Giant reed</name>
    <name type="synonym">Donax arundinaceus</name>
    <dbReference type="NCBI Taxonomy" id="35708"/>
    <lineage>
        <taxon>Eukaryota</taxon>
        <taxon>Viridiplantae</taxon>
        <taxon>Streptophyta</taxon>
        <taxon>Embryophyta</taxon>
        <taxon>Tracheophyta</taxon>
        <taxon>Spermatophyta</taxon>
        <taxon>Magnoliopsida</taxon>
        <taxon>Liliopsida</taxon>
        <taxon>Poales</taxon>
        <taxon>Poaceae</taxon>
        <taxon>PACMAD clade</taxon>
        <taxon>Arundinoideae</taxon>
        <taxon>Arundineae</taxon>
        <taxon>Arundo</taxon>
    </lineage>
</organism>